<dbReference type="CDD" id="cd05930">
    <property type="entry name" value="A_NRPS"/>
    <property type="match status" value="1"/>
</dbReference>
<dbReference type="SMART" id="SM00823">
    <property type="entry name" value="PKS_PP"/>
    <property type="match status" value="2"/>
</dbReference>
<proteinExistence type="predicted"/>
<sequence>MLNEQHHSDSSAADPLLRGSAVSLADVLQCRAACHPHRTAYTFLDFGASGPQSLTYAELNRNAKQLAAQLQQLGMRNEPALLLYPPGLDYIVAFFACLYAGTIAVPAYPPSNNRHMPRLLAILNDSKAKIVLTTGQIANNIRPFAGAKENWPVKSWLQTDGGEPVSAGLWQAPNLQETDLAFLQYTSGSTGEAKGVMISHGNLMANQRLIKQRFGHDERSTVVGWLPLYHDMGLIGNVMQPLYCGAGAILMSPMAFLEKPLRWLQAISDYRAHTSGGPNFAYELCVQKIDRDALAGIDLSGWQLAFNGAEPINPCTLQRFSEAFAGLGFRRRSFYPCYGLAEATLLATGGTKQTLPKVAAFDKAALAQGASLAVDDCDPNARSLVSCGTVDGDFEQALCIIDPESHAVCANGEIGEIWLGGPCIAQGYWHNPTVNSEIFVKSPGGQRWLRTGDLGFINDGELFVSGRLKDLIIIRGRNYYPHDLEYAIESATDALNPASTVAFSIDGDGEKLIILAELKRNRIRQADYRGEFAAMRARLTEECGIHADRILLLKPGAVLKTSSGKLRRAACRERFLDRGFEYVAADGLPTAGTAPPMAANIGKDANERHLLRQALLSMPSTVAAELLAERLTLKAAELSGLTQDTIEPNQPLTSLGLDSLKAVEMKYFIDELLAVDIPITSLLGNATLFDTALTALNLAGSAAEPPSGCESVGEVADTSMSYNQQALWTRAKIDGGAGLYHMPAALRIRGELNLDALSRALAELCRRHAQLRCGFDLGADNRPLCLPLDRVALSPERTDCSDEAQRRENLRVFVDKPFDLQRGPLLRCGIFSCKDDDHILAFCAHHLIVDFRSLRVLLAELQTLYAEYLNGTPAKLPPPQAGYAEFVAWQRNYLNSEAAEGDCRYWQDQLAGELPRLELPSYSTAEPVCDGSGGAEKLSIASDTLIRLKNLADGHCFTLYTLLLTVFKTLLYRYCAQQDLIVGTPTLGRPLSRFADLVGYFVNPVALRSKPGGDLRFRDYLSAVNTVVLGALEHQHYPQTRVIENLCIGRKQGTLELYRVFFVFQDGSDPAAAALAIGNVGINLQWAGCDARSTLSLPDTAEEFDLAMLAAETGDGLAVTFRYRRDVLQRKTVLRLLAHFQCLLHGVLADPDCLLSELPLLTVPERRQQMAWNSTAFNHPDIPTLQRLFETQTEKTPDAIALIFEEQSLTYAALNAKANQLAHYLIERGVGPDILVGICLERSLDMVIGLLGILKAGGVYVPLDPNYPAERRALILADAGVKLLLTREALDAELAENAEDQQTVGYASRTLSTPNPDSSTKVRDTYPADLMTARGRVVYLDRDGPAIAAYPATTPTMSMHPLHLAYLIYTSGSTGRPKGVAVCHGNAVHSTLARFQAYPDPVEAYLLLSSFAFDSSVAGIFWTLSQGGCLCLPRDDAGKDPAELATLIERHRVSHLLALPSLYRLLLEQPVTPLSSLKAAIVAGEACATDVVRRHFEVLPTVKLYNEYGPTEGTVWSSVYPAGLDDLDKPLSIGRPIANVRLYILDRHLNPLPIGVAGELYIGGAGVVRGYLQRAELTAERFIPDPFQADGGRLYKTGDLARYRPDGAIEFLGRLDHQVKIRGFRIELGEIETRLLAHDKVKEAVVLAREDQPGDKKLVAYLVLCESAVDQHDEAVNQLKGHLKQALPDYMVPGAFVVLDAMPLSANGKMDRQRLPAPDWGEQYSNQYMAPRNEAEQTLVEIWQQLLAIDRIGRHDNFFELGGDSILSIQVVSRARQAGIVISPKQLFERPTIAELALVAETVSRAVAEQGPVTGHVTLTPIQHWFFEQGLNNPHHWNQALMLNVKPELTPAAFAAAVRKLLVQHDALRMRFGEDDGLWRQTNLAEETETVFEYIDLAAVIGEQQLERLRTEATARQAALNLSQGPLLRAAWFDLGKGDHRILMTIHHLVVDGVSWRILLEDLETLCRPDPTGQNRPLPAKTTSFKYWSERLSQLTRNGALNVNPDYWLATQRAQAATLPVDYPHGANQAGLEDEITVTLNAEQTQRLLQEVPAAYRTQIDDLLLTALALTLRDWLADNALAHPAATETLLLIDRESHGREHLADDLDITRTVGWFSNVYPLLLALPEGDDLAQALKAVKEQIRAVPEHGIGYGLLRYLSADARIRQALADQPPARILFNYLGQLDTAPGQEPLFILCTETTGLSRDPTGKRSHELEVIGSILNSCLQLSWRYSRERYRRDTLETLANRYLKHLQALIGHCSQTGTGGYTPSDFPLAALSPAQLDALNLPARQIDDLYPLAPLQHGLIFHSLYEPNANVYRIQLACRLTGRLDAAVFQQAWRQLLERHAILRTRFLTQGLEQPLQLVDKRARLPIIEHDWRNLPDAERHPRWQQLQQADQAQGFDFDKAPLMRLHLACAKDDLHYLLWSYHHVLLDGWSMPLLIQEVFNTYHALQRNELPNLPAVNPYRDYIAWLQRQDMAAAECYWRQALAGFEAATILGADRAPGDKSTVGASQKHSLQLTKEETLGLQQFTKRRQLTLNTLAQAAWGLLLSHYSGNPDVVFGITVSGRPAELLGIENQIGLFINTLPMRVQLNPQTNIGGWLQNLFEQNRELRRYEYAPLAQIQAWSDIGRGQTSFDSLLVFENYPIDQALLDIGGPLKIDEVTAIDPTNYPLTLTVFPGERLQLEINHDSHRFTPDTVVEMLTHLQQLLTCFSEQPQTKLGNLPTLTADQHRQILVNWNATGVEYPQDRCIHQLFEAQVEKTPDAIALSFEDNQLTYAELNAKANQLAHYLIERGVGPDVLVGICLERSLEMVIGLLGILKAGGAYVPLDPNYPAERRALIFADAGVKLLLTREALNAELAADQVGDADPMDLKTTRGGVVCLDRDGPAIAGYPATNPSVSVHPLHLAYLIYTSGSTGRPKGVAVNHRNAVHSTWARLSEYPEPVKAYLLLSSFAFDSSVAGIFWTLAQGGCLCLPHEDSSKDPVALAALIERHDISHLLALPSLYAVLLEQSPPALSRLQV</sequence>
<keyword evidence="3" id="KW-0597">Phosphoprotein</keyword>
<keyword evidence="8" id="KW-1185">Reference proteome</keyword>
<protein>
    <submittedName>
        <fullName evidence="7">Amino acid adenylation domain-containing protein</fullName>
    </submittedName>
</protein>
<dbReference type="Gene3D" id="3.30.559.10">
    <property type="entry name" value="Chloramphenicol acetyltransferase-like domain"/>
    <property type="match status" value="3"/>
</dbReference>
<dbReference type="InterPro" id="IPR040097">
    <property type="entry name" value="FAAL/FAAC"/>
</dbReference>
<dbReference type="PROSITE" id="PS50075">
    <property type="entry name" value="CARRIER"/>
    <property type="match status" value="2"/>
</dbReference>
<evidence type="ECO:0000256" key="3">
    <source>
        <dbReference type="ARBA" id="ARBA00022553"/>
    </source>
</evidence>
<dbReference type="PROSITE" id="PS00012">
    <property type="entry name" value="PHOSPHOPANTETHEINE"/>
    <property type="match status" value="1"/>
</dbReference>
<feature type="domain" description="Carrier" evidence="6">
    <location>
        <begin position="625"/>
        <end position="699"/>
    </location>
</feature>
<dbReference type="InterPro" id="IPR025110">
    <property type="entry name" value="AMP-bd_C"/>
</dbReference>
<dbReference type="CDD" id="cd19534">
    <property type="entry name" value="E_NRPS"/>
    <property type="match status" value="1"/>
</dbReference>
<accession>A0ABT1U5V5</accession>
<evidence type="ECO:0000256" key="2">
    <source>
        <dbReference type="ARBA" id="ARBA00022450"/>
    </source>
</evidence>
<evidence type="ECO:0000313" key="7">
    <source>
        <dbReference type="EMBL" id="MCQ8129233.1"/>
    </source>
</evidence>
<dbReference type="Pfam" id="PF00668">
    <property type="entry name" value="Condensation"/>
    <property type="match status" value="3"/>
</dbReference>
<dbReference type="PROSITE" id="PS00455">
    <property type="entry name" value="AMP_BINDING"/>
    <property type="match status" value="3"/>
</dbReference>
<dbReference type="Pfam" id="PF13193">
    <property type="entry name" value="AMP-binding_C"/>
    <property type="match status" value="1"/>
</dbReference>
<dbReference type="InterPro" id="IPR036736">
    <property type="entry name" value="ACP-like_sf"/>
</dbReference>
<dbReference type="Gene3D" id="1.10.1200.10">
    <property type="entry name" value="ACP-like"/>
    <property type="match status" value="2"/>
</dbReference>
<evidence type="ECO:0000259" key="6">
    <source>
        <dbReference type="PROSITE" id="PS50075"/>
    </source>
</evidence>
<dbReference type="InterPro" id="IPR010071">
    <property type="entry name" value="AA_adenyl_dom"/>
</dbReference>
<dbReference type="InterPro" id="IPR045851">
    <property type="entry name" value="AMP-bd_C_sf"/>
</dbReference>
<dbReference type="NCBIfam" id="TIGR01733">
    <property type="entry name" value="AA-adenyl-dom"/>
    <property type="match status" value="1"/>
</dbReference>
<feature type="non-terminal residue" evidence="7">
    <location>
        <position position="3026"/>
    </location>
</feature>
<evidence type="ECO:0000313" key="8">
    <source>
        <dbReference type="Proteomes" id="UP001524586"/>
    </source>
</evidence>
<dbReference type="Gene3D" id="2.30.38.10">
    <property type="entry name" value="Luciferase, Domain 3"/>
    <property type="match status" value="1"/>
</dbReference>
<dbReference type="InterPro" id="IPR009081">
    <property type="entry name" value="PP-bd_ACP"/>
</dbReference>
<gene>
    <name evidence="7" type="ORF">NP596_12290</name>
</gene>
<dbReference type="Gene3D" id="3.30.300.30">
    <property type="match status" value="2"/>
</dbReference>
<dbReference type="Pfam" id="PF00501">
    <property type="entry name" value="AMP-binding"/>
    <property type="match status" value="3"/>
</dbReference>
<keyword evidence="4" id="KW-0276">Fatty acid metabolism</keyword>
<name>A0ABT1U5V5_9GAMM</name>
<dbReference type="CDD" id="cd19531">
    <property type="entry name" value="LCL_NRPS-like"/>
    <property type="match status" value="1"/>
</dbReference>
<dbReference type="InterPro" id="IPR042099">
    <property type="entry name" value="ANL_N_sf"/>
</dbReference>
<dbReference type="SUPFAM" id="SSF47336">
    <property type="entry name" value="ACP-like"/>
    <property type="match status" value="2"/>
</dbReference>
<dbReference type="CDD" id="cd19543">
    <property type="entry name" value="DCL_NRPS"/>
    <property type="match status" value="1"/>
</dbReference>
<comment type="caution">
    <text evidence="7">The sequence shown here is derived from an EMBL/GenBank/DDBJ whole genome shotgun (WGS) entry which is preliminary data.</text>
</comment>
<feature type="domain" description="Carrier" evidence="6">
    <location>
        <begin position="1730"/>
        <end position="1804"/>
    </location>
</feature>
<dbReference type="Gene3D" id="3.40.50.12780">
    <property type="entry name" value="N-terminal domain of ligase-like"/>
    <property type="match status" value="1"/>
</dbReference>
<keyword evidence="2" id="KW-0596">Phosphopantetheine</keyword>
<evidence type="ECO:0000256" key="4">
    <source>
        <dbReference type="ARBA" id="ARBA00022832"/>
    </source>
</evidence>
<dbReference type="Pfam" id="PF00550">
    <property type="entry name" value="PP-binding"/>
    <property type="match status" value="2"/>
</dbReference>
<dbReference type="Gene3D" id="3.40.50.980">
    <property type="match status" value="4"/>
</dbReference>
<dbReference type="InterPro" id="IPR000873">
    <property type="entry name" value="AMP-dep_synth/lig_dom"/>
</dbReference>
<dbReference type="PANTHER" id="PTHR45398:SF1">
    <property type="entry name" value="ENZYME, PUTATIVE (JCVI)-RELATED"/>
    <property type="match status" value="1"/>
</dbReference>
<evidence type="ECO:0000256" key="1">
    <source>
        <dbReference type="ARBA" id="ARBA00001957"/>
    </source>
</evidence>
<dbReference type="RefSeq" id="WP_256615657.1">
    <property type="nucleotide sequence ID" value="NZ_JANIBK010000062.1"/>
</dbReference>
<dbReference type="InterPro" id="IPR006162">
    <property type="entry name" value="Ppantetheine_attach_site"/>
</dbReference>
<dbReference type="Proteomes" id="UP001524586">
    <property type="component" value="Unassembled WGS sequence"/>
</dbReference>
<dbReference type="SUPFAM" id="SSF56801">
    <property type="entry name" value="Acetyl-CoA synthetase-like"/>
    <property type="match status" value="3"/>
</dbReference>
<evidence type="ECO:0000256" key="5">
    <source>
        <dbReference type="ARBA" id="ARBA00023098"/>
    </source>
</evidence>
<dbReference type="InterPro" id="IPR001242">
    <property type="entry name" value="Condensation_dom"/>
</dbReference>
<dbReference type="InterPro" id="IPR020845">
    <property type="entry name" value="AMP-binding_CS"/>
</dbReference>
<dbReference type="PANTHER" id="PTHR45398">
    <property type="match status" value="1"/>
</dbReference>
<dbReference type="InterPro" id="IPR023213">
    <property type="entry name" value="CAT-like_dom_sf"/>
</dbReference>
<dbReference type="InterPro" id="IPR010060">
    <property type="entry name" value="NRPS_synth"/>
</dbReference>
<dbReference type="InterPro" id="IPR020806">
    <property type="entry name" value="PKS_PP-bd"/>
</dbReference>
<dbReference type="SUPFAM" id="SSF52777">
    <property type="entry name" value="CoA-dependent acyltransferases"/>
    <property type="match status" value="6"/>
</dbReference>
<comment type="cofactor">
    <cofactor evidence="1">
        <name>pantetheine 4'-phosphate</name>
        <dbReference type="ChEBI" id="CHEBI:47942"/>
    </cofactor>
</comment>
<reference evidence="7 8" key="1">
    <citation type="submission" date="2022-07" db="EMBL/GenBank/DDBJ databases">
        <title>Methylomonas rivi sp. nov., Methylomonas rosea sp. nov., Methylomonas aureus sp. nov. and Methylomonas subterranea sp. nov., four novel methanotrophs isolated from a freshwater creek and the deep terrestrial subsurface.</title>
        <authorList>
            <person name="Abin C."/>
            <person name="Sankaranarayanan K."/>
            <person name="Garner C."/>
            <person name="Sindelar R."/>
            <person name="Kotary K."/>
            <person name="Garner R."/>
            <person name="Barclay S."/>
            <person name="Lawson P."/>
            <person name="Krumholz L."/>
        </authorList>
    </citation>
    <scope>NUCLEOTIDE SEQUENCE [LARGE SCALE GENOMIC DNA]</scope>
    <source>
        <strain evidence="7 8">WSC-6</strain>
    </source>
</reference>
<dbReference type="NCBIfam" id="TIGR01720">
    <property type="entry name" value="NRPS-para261"/>
    <property type="match status" value="1"/>
</dbReference>
<dbReference type="CDD" id="cd05931">
    <property type="entry name" value="FAAL"/>
    <property type="match status" value="1"/>
</dbReference>
<organism evidence="7 8">
    <name type="scientific">Methylomonas rivi</name>
    <dbReference type="NCBI Taxonomy" id="2952226"/>
    <lineage>
        <taxon>Bacteria</taxon>
        <taxon>Pseudomonadati</taxon>
        <taxon>Pseudomonadota</taxon>
        <taxon>Gammaproteobacteria</taxon>
        <taxon>Methylococcales</taxon>
        <taxon>Methylococcaceae</taxon>
        <taxon>Methylomonas</taxon>
    </lineage>
</organism>
<dbReference type="EMBL" id="JANIBK010000062">
    <property type="protein sequence ID" value="MCQ8129233.1"/>
    <property type="molecule type" value="Genomic_DNA"/>
</dbReference>
<dbReference type="Gene3D" id="3.30.559.30">
    <property type="entry name" value="Nonribosomal peptide synthetase, condensation domain"/>
    <property type="match status" value="3"/>
</dbReference>
<keyword evidence="5" id="KW-0443">Lipid metabolism</keyword>